<evidence type="ECO:0000313" key="3">
    <source>
        <dbReference type="Proteomes" id="UP000623467"/>
    </source>
</evidence>
<protein>
    <submittedName>
        <fullName evidence="2">BTB domain-containing protein</fullName>
    </submittedName>
</protein>
<feature type="domain" description="BTB" evidence="1">
    <location>
        <begin position="36"/>
        <end position="65"/>
    </location>
</feature>
<dbReference type="EMBL" id="JACAZH010000010">
    <property type="protein sequence ID" value="KAF7357634.1"/>
    <property type="molecule type" value="Genomic_DNA"/>
</dbReference>
<proteinExistence type="predicted"/>
<dbReference type="Proteomes" id="UP000623467">
    <property type="component" value="Unassembled WGS sequence"/>
</dbReference>
<gene>
    <name evidence="2" type="ORF">MSAN_01359900</name>
</gene>
<reference evidence="2" key="1">
    <citation type="submission" date="2020-05" db="EMBL/GenBank/DDBJ databases">
        <title>Mycena genomes resolve the evolution of fungal bioluminescence.</title>
        <authorList>
            <person name="Tsai I.J."/>
        </authorList>
    </citation>
    <scope>NUCLEOTIDE SEQUENCE</scope>
    <source>
        <strain evidence="2">160909Yilan</strain>
    </source>
</reference>
<accession>A0A8H6YG39</accession>
<name>A0A8H6YG39_9AGAR</name>
<dbReference type="Gene3D" id="3.30.710.10">
    <property type="entry name" value="Potassium Channel Kv1.1, Chain A"/>
    <property type="match status" value="1"/>
</dbReference>
<dbReference type="PROSITE" id="PS50097">
    <property type="entry name" value="BTB"/>
    <property type="match status" value="1"/>
</dbReference>
<comment type="caution">
    <text evidence="2">The sequence shown here is derived from an EMBL/GenBank/DDBJ whole genome shotgun (WGS) entry which is preliminary data.</text>
</comment>
<dbReference type="OrthoDB" id="3044562at2759"/>
<dbReference type="InterPro" id="IPR000210">
    <property type="entry name" value="BTB/POZ_dom"/>
</dbReference>
<dbReference type="SUPFAM" id="SSF54695">
    <property type="entry name" value="POZ domain"/>
    <property type="match status" value="1"/>
</dbReference>
<organism evidence="2 3">
    <name type="scientific">Mycena sanguinolenta</name>
    <dbReference type="NCBI Taxonomy" id="230812"/>
    <lineage>
        <taxon>Eukaryota</taxon>
        <taxon>Fungi</taxon>
        <taxon>Dikarya</taxon>
        <taxon>Basidiomycota</taxon>
        <taxon>Agaricomycotina</taxon>
        <taxon>Agaricomycetes</taxon>
        <taxon>Agaricomycetidae</taxon>
        <taxon>Agaricales</taxon>
        <taxon>Marasmiineae</taxon>
        <taxon>Mycenaceae</taxon>
        <taxon>Mycena</taxon>
    </lineage>
</organism>
<dbReference type="Pfam" id="PF00651">
    <property type="entry name" value="BTB"/>
    <property type="match status" value="1"/>
</dbReference>
<keyword evidence="3" id="KW-1185">Reference proteome</keyword>
<dbReference type="AlphaFoldDB" id="A0A8H6YG39"/>
<sequence>MSDVPPTKRRRTDDPDDVAAEETPLVRSTEYWFDEGNVILQVESTQFRLPKSMLSMHSNVFRDMFMMPLPADEPTVEGCPVVVLTGDTVEDWTHLLGAIFPKCLMKVPSFAIIAAVLRLSKKYDFPEFRKDCLHRLRKEFPATLEEFDNGTDSWSHIRQENIYISPSLPWLTKSASIRFFHCSIA</sequence>
<dbReference type="InterPro" id="IPR011333">
    <property type="entry name" value="SKP1/BTB/POZ_sf"/>
</dbReference>
<evidence type="ECO:0000259" key="1">
    <source>
        <dbReference type="PROSITE" id="PS50097"/>
    </source>
</evidence>
<evidence type="ECO:0000313" key="2">
    <source>
        <dbReference type="EMBL" id="KAF7357634.1"/>
    </source>
</evidence>